<keyword evidence="4" id="KW-0999">Mitochondrion inner membrane</keyword>
<evidence type="ECO:0000256" key="12">
    <source>
        <dbReference type="ARBA" id="ARBA00041778"/>
    </source>
</evidence>
<evidence type="ECO:0000256" key="3">
    <source>
        <dbReference type="ARBA" id="ARBA00022660"/>
    </source>
</evidence>
<keyword evidence="6" id="KW-0249">Electron transport</keyword>
<dbReference type="Pfam" id="PF05193">
    <property type="entry name" value="Peptidase_M16_C"/>
    <property type="match status" value="1"/>
</dbReference>
<evidence type="ECO:0000256" key="9">
    <source>
        <dbReference type="ARBA" id="ARBA00038146"/>
    </source>
</evidence>
<feature type="domain" description="Peptidase M16 N-terminal" evidence="14">
    <location>
        <begin position="19"/>
        <end position="161"/>
    </location>
</feature>
<dbReference type="Proteomes" id="UP000011777">
    <property type="component" value="Unassembled WGS sequence"/>
</dbReference>
<dbReference type="Pfam" id="PF00675">
    <property type="entry name" value="Peptidase_M16"/>
    <property type="match status" value="1"/>
</dbReference>
<name>M3JVR0_CANMX</name>
<evidence type="ECO:0000256" key="4">
    <source>
        <dbReference type="ARBA" id="ARBA00022792"/>
    </source>
</evidence>
<evidence type="ECO:0000256" key="5">
    <source>
        <dbReference type="ARBA" id="ARBA00022946"/>
    </source>
</evidence>
<keyword evidence="2" id="KW-0813">Transport</keyword>
<keyword evidence="5" id="KW-0809">Transit peptide</keyword>
<evidence type="ECO:0000259" key="15">
    <source>
        <dbReference type="Pfam" id="PF05193"/>
    </source>
</evidence>
<dbReference type="GO" id="GO:0046872">
    <property type="term" value="F:metal ion binding"/>
    <property type="evidence" value="ECO:0007669"/>
    <property type="project" value="InterPro"/>
</dbReference>
<dbReference type="PANTHER" id="PTHR11851:SF209">
    <property type="entry name" value="CYTOCHROME B-C1 COMPLEX SUBUNIT 2, MITOCHONDRIAL"/>
    <property type="match status" value="1"/>
</dbReference>
<keyword evidence="17" id="KW-1185">Reference proteome</keyword>
<keyword evidence="8" id="KW-0472">Membrane</keyword>
<dbReference type="EMBL" id="AOGT01001998">
    <property type="protein sequence ID" value="EMG46469.1"/>
    <property type="molecule type" value="Genomic_DNA"/>
</dbReference>
<protein>
    <recommendedName>
        <fullName evidence="10">Cytochrome b-c1 complex subunit 2, mitochondrial</fullName>
    </recommendedName>
    <alternativeName>
        <fullName evidence="12">Complex III subunit 2</fullName>
    </alternativeName>
    <alternativeName>
        <fullName evidence="11">Core protein II</fullName>
    </alternativeName>
    <alternativeName>
        <fullName evidence="13">Ubiquinol-cytochrome-c reductase complex core protein 2</fullName>
    </alternativeName>
</protein>
<evidence type="ECO:0000313" key="16">
    <source>
        <dbReference type="EMBL" id="EMG46469.1"/>
    </source>
</evidence>
<keyword evidence="3" id="KW-0679">Respiratory chain</keyword>
<evidence type="ECO:0000313" key="17">
    <source>
        <dbReference type="Proteomes" id="UP000011777"/>
    </source>
</evidence>
<dbReference type="InterPro" id="IPR050361">
    <property type="entry name" value="MPP/UQCRC_Complex"/>
</dbReference>
<accession>M3JVR0</accession>
<evidence type="ECO:0000256" key="2">
    <source>
        <dbReference type="ARBA" id="ARBA00022448"/>
    </source>
</evidence>
<dbReference type="GO" id="GO:0005743">
    <property type="term" value="C:mitochondrial inner membrane"/>
    <property type="evidence" value="ECO:0007669"/>
    <property type="project" value="UniProtKB-SubCell"/>
</dbReference>
<sequence length="374" mass="39481">MLSRASIRAYSTIPNSIKVASKESASDLTRLSVVINNAGARNGKLGVSHLLSKFAFLNNGAKSALRLTRESELLGGSIEGQVTRDALILKTSFLQQDLPYYVEALGNVVSNTQFTPHEFNEVVLPAAKTEAALAEADSSFKGLEKLHEITFRKGLGNPLYYHESTPVTVDEVADFAKEQFTGENISILAEGAIEEDLTKFVAESGFCYLPASSSNGVKALPAQSFTGKEARIPSAGASSALIGIPVKPADFGKYEVLSVAIGNTTLPNSSSPLSQIPGATSHLYKYQDAGLFVISVTGEASQVAQGIKQAKSIAESVSASQLSDAVKTAELSVALQSSVEAPLSIKVSAEKAPISEFNYVATGDLNVLPYADEL</sequence>
<keyword evidence="7" id="KW-0496">Mitochondrion</keyword>
<dbReference type="InterPro" id="IPR007863">
    <property type="entry name" value="Peptidase_M16_C"/>
</dbReference>
<comment type="similarity">
    <text evidence="9">Belongs to the peptidase M16 family. UQCRC2/QCR2 subfamily.</text>
</comment>
<dbReference type="InterPro" id="IPR011249">
    <property type="entry name" value="Metalloenz_LuxS/M16"/>
</dbReference>
<evidence type="ECO:0000256" key="6">
    <source>
        <dbReference type="ARBA" id="ARBA00022982"/>
    </source>
</evidence>
<evidence type="ECO:0000256" key="7">
    <source>
        <dbReference type="ARBA" id="ARBA00023128"/>
    </source>
</evidence>
<organism evidence="16 17">
    <name type="scientific">Candida maltosa (strain Xu316)</name>
    <name type="common">Yeast</name>
    <dbReference type="NCBI Taxonomy" id="1245528"/>
    <lineage>
        <taxon>Eukaryota</taxon>
        <taxon>Fungi</taxon>
        <taxon>Dikarya</taxon>
        <taxon>Ascomycota</taxon>
        <taxon>Saccharomycotina</taxon>
        <taxon>Pichiomycetes</taxon>
        <taxon>Debaryomycetaceae</taxon>
        <taxon>Candida/Lodderomyces clade</taxon>
        <taxon>Candida</taxon>
    </lineage>
</organism>
<proteinExistence type="inferred from homology"/>
<evidence type="ECO:0000256" key="13">
    <source>
        <dbReference type="ARBA" id="ARBA00042707"/>
    </source>
</evidence>
<dbReference type="FunFam" id="3.30.830.10:FF:000021">
    <property type="entry name" value="Cytochrome b-c1 complex subunit 2"/>
    <property type="match status" value="1"/>
</dbReference>
<evidence type="ECO:0000256" key="10">
    <source>
        <dbReference type="ARBA" id="ARBA00040751"/>
    </source>
</evidence>
<dbReference type="STRING" id="1245528.M3JVR0"/>
<dbReference type="AlphaFoldDB" id="M3JVR0"/>
<evidence type="ECO:0000256" key="11">
    <source>
        <dbReference type="ARBA" id="ARBA00041372"/>
    </source>
</evidence>
<comment type="caution">
    <text evidence="16">The sequence shown here is derived from an EMBL/GenBank/DDBJ whole genome shotgun (WGS) entry which is preliminary data.</text>
</comment>
<dbReference type="OrthoDB" id="6369905at2759"/>
<evidence type="ECO:0000256" key="8">
    <source>
        <dbReference type="ARBA" id="ARBA00023136"/>
    </source>
</evidence>
<dbReference type="HOGENOM" id="CLU_009902_0_1_1"/>
<comment type="subcellular location">
    <subcellularLocation>
        <location evidence="1">Mitochondrion inner membrane</location>
        <topology evidence="1">Peripheral membrane protein</topology>
        <orientation evidence="1">Matrix side</orientation>
    </subcellularLocation>
</comment>
<dbReference type="InterPro" id="IPR011765">
    <property type="entry name" value="Pept_M16_N"/>
</dbReference>
<dbReference type="PANTHER" id="PTHR11851">
    <property type="entry name" value="METALLOPROTEASE"/>
    <property type="match status" value="1"/>
</dbReference>
<dbReference type="OMA" id="YKYQDAG"/>
<evidence type="ECO:0000256" key="1">
    <source>
        <dbReference type="ARBA" id="ARBA00004443"/>
    </source>
</evidence>
<dbReference type="SUPFAM" id="SSF63411">
    <property type="entry name" value="LuxS/MPP-like metallohydrolase"/>
    <property type="match status" value="2"/>
</dbReference>
<dbReference type="eggNOG" id="KOG2583">
    <property type="taxonomic scope" value="Eukaryota"/>
</dbReference>
<evidence type="ECO:0000259" key="14">
    <source>
        <dbReference type="Pfam" id="PF00675"/>
    </source>
</evidence>
<feature type="domain" description="Peptidase M16 C-terminal" evidence="15">
    <location>
        <begin position="167"/>
        <end position="324"/>
    </location>
</feature>
<gene>
    <name evidence="16" type="ORF">G210_3286</name>
</gene>
<dbReference type="Gene3D" id="3.30.830.10">
    <property type="entry name" value="Metalloenzyme, LuxS/M16 peptidase-like"/>
    <property type="match status" value="2"/>
</dbReference>
<reference evidence="16 17" key="1">
    <citation type="submission" date="2013-02" db="EMBL/GenBank/DDBJ databases">
        <title>Genome sequence of Candida maltosa Xu316, a potential industrial strain for xylitol and ethanol production.</title>
        <authorList>
            <person name="Yu J."/>
            <person name="Wang Q."/>
            <person name="Geng X."/>
            <person name="Bao W."/>
            <person name="He P."/>
            <person name="Cai J."/>
        </authorList>
    </citation>
    <scope>NUCLEOTIDE SEQUENCE [LARGE SCALE GENOMIC DNA]</scope>
    <source>
        <strain evidence="17">Xu316</strain>
    </source>
</reference>